<reference evidence="1 2" key="1">
    <citation type="submission" date="2019-04" db="EMBL/GenBank/DDBJ databases">
        <authorList>
            <person name="Wang X."/>
        </authorList>
    </citation>
    <scope>NUCLEOTIDE SEQUENCE [LARGE SCALE GENOMIC DNA]</scope>
</reference>
<protein>
    <submittedName>
        <fullName evidence="1">Putative apolipoprotein N-acyltransferase</fullName>
    </submittedName>
</protein>
<dbReference type="EMBL" id="MK778457">
    <property type="protein sequence ID" value="QCW18528.1"/>
    <property type="molecule type" value="Genomic_DNA"/>
</dbReference>
<sequence length="83" mass="9443">MNHADIRKVAEQIVEILGEHRPNSKCWDLIIKDVHHLQQPRVRLVSGDLNIEYIVGSPALETAMNALMREGEKFTVEPVEGKK</sequence>
<evidence type="ECO:0000313" key="1">
    <source>
        <dbReference type="EMBL" id="QCW18528.1"/>
    </source>
</evidence>
<organism evidence="1 2">
    <name type="scientific">Escherichia phage vB_EcoS_W011D</name>
    <dbReference type="NCBI Taxonomy" id="2575323"/>
    <lineage>
        <taxon>Viruses</taxon>
        <taxon>Duplodnaviria</taxon>
        <taxon>Heunggongvirae</taxon>
        <taxon>Uroviricota</taxon>
        <taxon>Caudoviricetes</taxon>
        <taxon>Drexlerviridae</taxon>
        <taxon>Tempevirinae</taxon>
        <taxon>Changchunvirus</taxon>
        <taxon>Changchunvirus W011D</taxon>
    </lineage>
</organism>
<keyword evidence="1" id="KW-0449">Lipoprotein</keyword>
<dbReference type="GO" id="GO:0016746">
    <property type="term" value="F:acyltransferase activity"/>
    <property type="evidence" value="ECO:0007669"/>
    <property type="project" value="UniProtKB-KW"/>
</dbReference>
<name>A0A4Y5NVS3_9CAUD</name>
<proteinExistence type="predicted"/>
<keyword evidence="1" id="KW-0808">Transferase</keyword>
<keyword evidence="1" id="KW-0012">Acyltransferase</keyword>
<keyword evidence="2" id="KW-1185">Reference proteome</keyword>
<dbReference type="Proteomes" id="UP000306677">
    <property type="component" value="Segment"/>
</dbReference>
<gene>
    <name evidence="1" type="ORF">vBEcoSW011D_34</name>
</gene>
<accession>A0A4Y5NVS3</accession>
<evidence type="ECO:0000313" key="2">
    <source>
        <dbReference type="Proteomes" id="UP000306677"/>
    </source>
</evidence>